<evidence type="ECO:0000313" key="3">
    <source>
        <dbReference type="EMBL" id="JAP90024.1"/>
    </source>
</evidence>
<sequence>DYKNVQLFAAFANRLPVSITLIDISQLEPIKSQINYKFIKFLSQVSQQCVDYYIEKNEIVTKLTQYIDYQEQQQKKAQQAQQAKQKYAQQEYKYNQIQQDRYEPQIPQNAQRYTIEDLKAAILNQDLVKIIELQSLIEQLKSPEQRIDPRRYKNDADYDYISKLSQISQRMLNYYLIQRGPEHQNVHRGDKPQTPNPQQQPNKDQKPEKQFLYDDPQKQDTPPKAQSLKNAILERNLARIQELEIFQNSLKCEDFAQNLTSLQFHADYQFMKKLQSKKLLKALQWFIQENNLAQYTEKFNQLYIFTVELTEQNKQEFLSMLCFHKRHKETELQHELANLKTQIKNVQHLDLVQIAIKAAETLEIEDIINLLQKVVEQDKFCLVQCVGGVLFTFNQIQFNEYKLNVNQSSQDITRPLMPIEISRNEITQLKLHKSLSEQQAQQQQTEITQIQKNQQKPSSYKTQSFILHQSKQEILENIDEVTQMLSSCNDQSLFAKLGFILANSEVDFVYKQRFIDAFVNNGSQFYNKADIQVFVNGMKQEIQVQKLFQLQQKDKQEILKMIKDNKDEVDQQQQKTQGKLDLLTKITKDKFDQVD</sequence>
<evidence type="ECO:0000256" key="1">
    <source>
        <dbReference type="SAM" id="Coils"/>
    </source>
</evidence>
<feature type="coiled-coil region" evidence="1">
    <location>
        <begin position="66"/>
        <end position="100"/>
    </location>
</feature>
<organism evidence="3">
    <name type="scientific">Trepomonas sp. PC1</name>
    <dbReference type="NCBI Taxonomy" id="1076344"/>
    <lineage>
        <taxon>Eukaryota</taxon>
        <taxon>Metamonada</taxon>
        <taxon>Diplomonadida</taxon>
        <taxon>Hexamitidae</taxon>
        <taxon>Hexamitinae</taxon>
        <taxon>Trepomonas</taxon>
    </lineage>
</organism>
<keyword evidence="1" id="KW-0175">Coiled coil</keyword>
<feature type="region of interest" description="Disordered" evidence="2">
    <location>
        <begin position="184"/>
        <end position="226"/>
    </location>
</feature>
<gene>
    <name evidence="3" type="ORF">TPC1_30481</name>
</gene>
<reference evidence="3" key="1">
    <citation type="submission" date="2015-07" db="EMBL/GenBank/DDBJ databases">
        <title>Adaptation to a free-living lifestyle via gene acquisitions in the diplomonad Trepomonas sp. PC1.</title>
        <authorList>
            <person name="Xu F."/>
            <person name="Jerlstrom-Hultqvist J."/>
            <person name="Kolisko M."/>
            <person name="Simpson A.G.B."/>
            <person name="Roger A.J."/>
            <person name="Svard S.G."/>
            <person name="Andersson J.O."/>
        </authorList>
    </citation>
    <scope>NUCLEOTIDE SEQUENCE</scope>
    <source>
        <strain evidence="3">PC1</strain>
    </source>
</reference>
<dbReference type="AlphaFoldDB" id="A0A146K2B8"/>
<feature type="non-terminal residue" evidence="3">
    <location>
        <position position="1"/>
    </location>
</feature>
<feature type="compositionally biased region" description="Low complexity" evidence="2">
    <location>
        <begin position="192"/>
        <end position="202"/>
    </location>
</feature>
<feature type="non-terminal residue" evidence="3">
    <location>
        <position position="595"/>
    </location>
</feature>
<proteinExistence type="predicted"/>
<evidence type="ECO:0000256" key="2">
    <source>
        <dbReference type="SAM" id="MobiDB-lite"/>
    </source>
</evidence>
<name>A0A146K2B8_9EUKA</name>
<protein>
    <submittedName>
        <fullName evidence="3">Uncharacterized protein</fullName>
    </submittedName>
</protein>
<feature type="compositionally biased region" description="Basic and acidic residues" evidence="2">
    <location>
        <begin position="203"/>
        <end position="218"/>
    </location>
</feature>
<dbReference type="EMBL" id="GDID01006582">
    <property type="protein sequence ID" value="JAP90024.1"/>
    <property type="molecule type" value="Transcribed_RNA"/>
</dbReference>
<accession>A0A146K2B8</accession>